<comment type="caution">
    <text evidence="2">The sequence shown here is derived from an EMBL/GenBank/DDBJ whole genome shotgun (WGS) entry which is preliminary data.</text>
</comment>
<feature type="transmembrane region" description="Helical" evidence="1">
    <location>
        <begin position="33"/>
        <end position="55"/>
    </location>
</feature>
<dbReference type="EMBL" id="WSTB01000007">
    <property type="protein sequence ID" value="MWB95551.1"/>
    <property type="molecule type" value="Genomic_DNA"/>
</dbReference>
<evidence type="ECO:0000256" key="1">
    <source>
        <dbReference type="SAM" id="Phobius"/>
    </source>
</evidence>
<protein>
    <submittedName>
        <fullName evidence="2">Uncharacterized protein</fullName>
    </submittedName>
</protein>
<proteinExistence type="predicted"/>
<keyword evidence="1" id="KW-0812">Transmembrane</keyword>
<feature type="transmembrane region" description="Helical" evidence="1">
    <location>
        <begin position="67"/>
        <end position="85"/>
    </location>
</feature>
<keyword evidence="3" id="KW-1185">Reference proteome</keyword>
<dbReference type="Proteomes" id="UP000471501">
    <property type="component" value="Unassembled WGS sequence"/>
</dbReference>
<reference evidence="2 3" key="1">
    <citation type="submission" date="2019-12" db="EMBL/GenBank/DDBJ databases">
        <authorList>
            <person name="Kim Y.S."/>
        </authorList>
    </citation>
    <scope>NUCLEOTIDE SEQUENCE [LARGE SCALE GENOMIC DNA]</scope>
    <source>
        <strain evidence="2 3">GA093</strain>
    </source>
</reference>
<dbReference type="Gene3D" id="1.20.5.170">
    <property type="match status" value="1"/>
</dbReference>
<keyword evidence="1" id="KW-1133">Transmembrane helix</keyword>
<feature type="non-terminal residue" evidence="2">
    <location>
        <position position="211"/>
    </location>
</feature>
<dbReference type="AlphaFoldDB" id="A0A6I4NNA0"/>
<sequence length="211" mass="24456">MSAKITRSRGFAIRARNNKTQTKATRKTIPVAFFYELKLTMFGYELQIVLSVFYIEDLAHPGFQPAGYQYIIPLGFFLFGVIEFTNEVLRFIYPKFDVADVKFDMADVKFDITDVKFDITDVKFDVADAKFDITDVKFDMVDAKFDVTDAKFDVTDAKFDVTDAKFDMADVKFGVIQEYWNVYKVMRLRKTGEKNAELHVTDEKFHIADVK</sequence>
<evidence type="ECO:0000313" key="2">
    <source>
        <dbReference type="EMBL" id="MWB95551.1"/>
    </source>
</evidence>
<evidence type="ECO:0000313" key="3">
    <source>
        <dbReference type="Proteomes" id="UP000471501"/>
    </source>
</evidence>
<organism evidence="2 3">
    <name type="scientific">Flavobacterium hydrocarbonoxydans</name>
    <dbReference type="NCBI Taxonomy" id="2683249"/>
    <lineage>
        <taxon>Bacteria</taxon>
        <taxon>Pseudomonadati</taxon>
        <taxon>Bacteroidota</taxon>
        <taxon>Flavobacteriia</taxon>
        <taxon>Flavobacteriales</taxon>
        <taxon>Flavobacteriaceae</taxon>
        <taxon>Flavobacterium</taxon>
    </lineage>
</organism>
<gene>
    <name evidence="2" type="ORF">GON26_14365</name>
</gene>
<accession>A0A6I4NNA0</accession>
<keyword evidence="1" id="KW-0472">Membrane</keyword>
<name>A0A6I4NNA0_9FLAO</name>